<comment type="caution">
    <text evidence="1">The sequence shown here is derived from an EMBL/GenBank/DDBJ whole genome shotgun (WGS) entry which is preliminary data.</text>
</comment>
<evidence type="ECO:0000313" key="1">
    <source>
        <dbReference type="EMBL" id="NBG89151.1"/>
    </source>
</evidence>
<dbReference type="Proteomes" id="UP000449710">
    <property type="component" value="Unassembled WGS sequence"/>
</dbReference>
<dbReference type="RefSeq" id="WP_160722520.1">
    <property type="nucleotide sequence ID" value="NZ_SUMG01000017.1"/>
</dbReference>
<dbReference type="AlphaFoldDB" id="A0AA43XMM1"/>
<organism evidence="1 2">
    <name type="scientific">Isachenkonia alkalipeptolytica</name>
    <dbReference type="NCBI Taxonomy" id="2565777"/>
    <lineage>
        <taxon>Bacteria</taxon>
        <taxon>Bacillati</taxon>
        <taxon>Bacillota</taxon>
        <taxon>Clostridia</taxon>
        <taxon>Eubacteriales</taxon>
        <taxon>Clostridiaceae</taxon>
        <taxon>Isachenkonia</taxon>
    </lineage>
</organism>
<name>A0AA43XMM1_9CLOT</name>
<evidence type="ECO:0000313" key="2">
    <source>
        <dbReference type="Proteomes" id="UP000449710"/>
    </source>
</evidence>
<gene>
    <name evidence="1" type="ORF">ISALK_11690</name>
</gene>
<proteinExistence type="predicted"/>
<keyword evidence="2" id="KW-1185">Reference proteome</keyword>
<protein>
    <submittedName>
        <fullName evidence="1">Uncharacterized protein</fullName>
    </submittedName>
</protein>
<sequence>MIPENGTKTHSFKRKRRKRKFNKAFILLIVLVYIVSRTTPILTENPNRFHTLTHGTLEDRLSFEGLILRNEEVVRNASRGLVVEPGERVGKGQLITEGLSSPASGVIVETRDGFEEKLAFNRVLEAPEAHLDTAQEVMDLEAVDSKEGIRIIKGYHWGILGEVSLEEGKELQPGQRIWIESRGKRVRGTVAWSGEKETGEGAWLMVKSTEHLDGIYDNRRQDITLIKREVEGLSVPLDTIYYQEDQAYVTQRKSGNNEKVPVNILLADEEGAILSADEFTDAEGEVHRTVSLYDEVLLNQGNSRGEEGPDE</sequence>
<reference evidence="1 2" key="1">
    <citation type="submission" date="2019-04" db="EMBL/GenBank/DDBJ databases">
        <title>Isachenkonia alkalipeptolytica gen. nov. sp. nov. a new anaerobic, alkiliphilic organothrophic bacterium capable to reduce synthesized ferrihydrite isolated from a soda lake.</title>
        <authorList>
            <person name="Toshchakov S.V."/>
            <person name="Zavarzina D.G."/>
            <person name="Zhilina T.N."/>
            <person name="Kostrikina N.A."/>
            <person name="Kublanov I.V."/>
        </authorList>
    </citation>
    <scope>NUCLEOTIDE SEQUENCE [LARGE SCALE GENOMIC DNA]</scope>
    <source>
        <strain evidence="1 2">Z-1701</strain>
    </source>
</reference>
<accession>A0AA43XMM1</accession>
<dbReference type="EMBL" id="SUMG01000017">
    <property type="protein sequence ID" value="NBG89151.1"/>
    <property type="molecule type" value="Genomic_DNA"/>
</dbReference>